<feature type="signal peptide" evidence="5">
    <location>
        <begin position="1"/>
        <end position="20"/>
    </location>
</feature>
<evidence type="ECO:0000256" key="2">
    <source>
        <dbReference type="ARBA" id="ARBA00023157"/>
    </source>
</evidence>
<evidence type="ECO:0000256" key="1">
    <source>
        <dbReference type="ARBA" id="ARBA00022729"/>
    </source>
</evidence>
<evidence type="ECO:0000256" key="5">
    <source>
        <dbReference type="SAM" id="SignalP"/>
    </source>
</evidence>
<dbReference type="GO" id="GO:0004252">
    <property type="term" value="F:serine-type endopeptidase activity"/>
    <property type="evidence" value="ECO:0007669"/>
    <property type="project" value="InterPro"/>
</dbReference>
<comment type="similarity">
    <text evidence="4">Belongs to the peptidase S1 family. CLIP subfamily.</text>
</comment>
<accession>A0A0T6ATT7</accession>
<evidence type="ECO:0000256" key="4">
    <source>
        <dbReference type="ARBA" id="ARBA00024195"/>
    </source>
</evidence>
<dbReference type="AlphaFoldDB" id="A0A0T6ATT7"/>
<dbReference type="InterPro" id="IPR001254">
    <property type="entry name" value="Trypsin_dom"/>
</dbReference>
<dbReference type="Pfam" id="PF00089">
    <property type="entry name" value="Trypsin"/>
    <property type="match status" value="1"/>
</dbReference>
<dbReference type="FunFam" id="2.40.10.10:FF:000028">
    <property type="entry name" value="Serine protease easter"/>
    <property type="match status" value="1"/>
</dbReference>
<keyword evidence="1 5" id="KW-0732">Signal</keyword>
<evidence type="ECO:0000313" key="7">
    <source>
        <dbReference type="EMBL" id="KRT78365.1"/>
    </source>
</evidence>
<dbReference type="Gene3D" id="2.40.10.10">
    <property type="entry name" value="Trypsin-like serine proteases"/>
    <property type="match status" value="2"/>
</dbReference>
<keyword evidence="3" id="KW-0325">Glycoprotein</keyword>
<dbReference type="GO" id="GO:0006508">
    <property type="term" value="P:proteolysis"/>
    <property type="evidence" value="ECO:0007669"/>
    <property type="project" value="InterPro"/>
</dbReference>
<dbReference type="PANTHER" id="PTHR24260:SF147">
    <property type="entry name" value="EG:BACR7A4.3 PROTEIN-RELATED"/>
    <property type="match status" value="1"/>
</dbReference>
<feature type="domain" description="Peptidase S1" evidence="6">
    <location>
        <begin position="103"/>
        <end position="292"/>
    </location>
</feature>
<feature type="chain" id="PRO_5006668124" evidence="5">
    <location>
        <begin position="21"/>
        <end position="292"/>
    </location>
</feature>
<dbReference type="SMART" id="SM00020">
    <property type="entry name" value="Tryp_SPc"/>
    <property type="match status" value="1"/>
</dbReference>
<dbReference type="OrthoDB" id="6357057at2759"/>
<dbReference type="Proteomes" id="UP000051574">
    <property type="component" value="Unassembled WGS sequence"/>
</dbReference>
<comment type="caution">
    <text evidence="7">The sequence shown here is derived from an EMBL/GenBank/DDBJ whole genome shotgun (WGS) entry which is preliminary data.</text>
</comment>
<dbReference type="PANTHER" id="PTHR24260">
    <property type="match status" value="1"/>
</dbReference>
<dbReference type="InterPro" id="IPR051333">
    <property type="entry name" value="CLIP_Serine_Protease"/>
</dbReference>
<proteinExistence type="inferred from homology"/>
<dbReference type="CDD" id="cd00190">
    <property type="entry name" value="Tryp_SPc"/>
    <property type="match status" value="1"/>
</dbReference>
<sequence>MTITGKIVILCLIAIAKCLGIGEFGKKCGPNSEGECTLVASCPEATAKIWSGQPHGLDICGFHDKFEIVCCKRESGSQTQVRKSVAACEKYSKTYSTKSLPSITDEYVSLGELPHFAAIGLDGYEEGEFQWGQCGGALISETFVLTVAHCAVRVDQKFPTMVRLGKVDLIGDKDNVTAQDIPISDIIIHPDYQHLTKHNDIALLRLSKPATFSKNVNAICLDIKNELPSEFITASWGLIKSEETSKLLKRAFLKTYALDKCNQTFSNPGWGIIDSQLCILGTPEIPRQGDSG</sequence>
<dbReference type="PRINTS" id="PR00722">
    <property type="entry name" value="CHYMOTRYPSIN"/>
</dbReference>
<gene>
    <name evidence="7" type="ORF">AMK59_7483</name>
</gene>
<reference evidence="7 8" key="1">
    <citation type="submission" date="2015-09" db="EMBL/GenBank/DDBJ databases">
        <title>Draft genome of the scarab beetle Oryctes borbonicus.</title>
        <authorList>
            <person name="Meyer J.M."/>
            <person name="Markov G.V."/>
            <person name="Baskaran P."/>
            <person name="Herrmann M."/>
            <person name="Sommer R.J."/>
            <person name="Roedelsperger C."/>
        </authorList>
    </citation>
    <scope>NUCLEOTIDE SEQUENCE [LARGE SCALE GENOMIC DNA]</scope>
    <source>
        <strain evidence="7">OB123</strain>
        <tissue evidence="7">Whole animal</tissue>
    </source>
</reference>
<evidence type="ECO:0000256" key="3">
    <source>
        <dbReference type="ARBA" id="ARBA00023180"/>
    </source>
</evidence>
<name>A0A0T6ATT7_9SCAR</name>
<evidence type="ECO:0000259" key="6">
    <source>
        <dbReference type="PROSITE" id="PS50240"/>
    </source>
</evidence>
<feature type="non-terminal residue" evidence="7">
    <location>
        <position position="292"/>
    </location>
</feature>
<dbReference type="InterPro" id="IPR001314">
    <property type="entry name" value="Peptidase_S1A"/>
</dbReference>
<dbReference type="InterPro" id="IPR043504">
    <property type="entry name" value="Peptidase_S1_PA_chymotrypsin"/>
</dbReference>
<keyword evidence="8" id="KW-1185">Reference proteome</keyword>
<dbReference type="InterPro" id="IPR009003">
    <property type="entry name" value="Peptidase_S1_PA"/>
</dbReference>
<evidence type="ECO:0000313" key="8">
    <source>
        <dbReference type="Proteomes" id="UP000051574"/>
    </source>
</evidence>
<dbReference type="PROSITE" id="PS50240">
    <property type="entry name" value="TRYPSIN_DOM"/>
    <property type="match status" value="1"/>
</dbReference>
<protein>
    <submittedName>
        <fullName evidence="7">Trypsin</fullName>
    </submittedName>
</protein>
<dbReference type="EMBL" id="LJIG01022856">
    <property type="protein sequence ID" value="KRT78365.1"/>
    <property type="molecule type" value="Genomic_DNA"/>
</dbReference>
<organism evidence="7 8">
    <name type="scientific">Oryctes borbonicus</name>
    <dbReference type="NCBI Taxonomy" id="1629725"/>
    <lineage>
        <taxon>Eukaryota</taxon>
        <taxon>Metazoa</taxon>
        <taxon>Ecdysozoa</taxon>
        <taxon>Arthropoda</taxon>
        <taxon>Hexapoda</taxon>
        <taxon>Insecta</taxon>
        <taxon>Pterygota</taxon>
        <taxon>Neoptera</taxon>
        <taxon>Endopterygota</taxon>
        <taxon>Coleoptera</taxon>
        <taxon>Polyphaga</taxon>
        <taxon>Scarabaeiformia</taxon>
        <taxon>Scarabaeidae</taxon>
        <taxon>Dynastinae</taxon>
        <taxon>Oryctes</taxon>
    </lineage>
</organism>
<dbReference type="SUPFAM" id="SSF50494">
    <property type="entry name" value="Trypsin-like serine proteases"/>
    <property type="match status" value="1"/>
</dbReference>
<keyword evidence="2" id="KW-1015">Disulfide bond</keyword>